<evidence type="ECO:0008006" key="3">
    <source>
        <dbReference type="Google" id="ProtNLM"/>
    </source>
</evidence>
<sequence length="166" mass="18564">MIKDSEKRQACGVFTNQRFIAVNTMSGWRLLIADPKGLRCRLPPDTSDFEIGSAVLSALAKSRLVHPDEDIELSKNSKIEERYVAWVADLMQTYGYKTKSALFKGMLHCDVEVKAGEMTIRPKKRERGDGFGPTLRREKDYIHFSADSSPEEVGAGVRLALSRSIG</sequence>
<dbReference type="RefSeq" id="WP_080867320.1">
    <property type="nucleotide sequence ID" value="NZ_LT009731.1"/>
</dbReference>
<evidence type="ECO:0000313" key="1">
    <source>
        <dbReference type="EMBL" id="CUX48919.1"/>
    </source>
</evidence>
<dbReference type="InterPro" id="IPR037891">
    <property type="entry name" value="Cdil-like_sf"/>
</dbReference>
<dbReference type="EMBL" id="FBWC01000022">
    <property type="protein sequence ID" value="CUX48919.1"/>
    <property type="molecule type" value="Genomic_DNA"/>
</dbReference>
<dbReference type="CDD" id="cd13445">
    <property type="entry name" value="CDI_inhibitor_EC869_like"/>
    <property type="match status" value="1"/>
</dbReference>
<dbReference type="InterPro" id="IPR009888">
    <property type="entry name" value="CdiI_Proteobact"/>
</dbReference>
<dbReference type="Proteomes" id="UP000191897">
    <property type="component" value="Unassembled WGS sequence"/>
</dbReference>
<dbReference type="AlphaFoldDB" id="A0A1S7R967"/>
<organism evidence="1 2">
    <name type="scientific">Agrobacterium tumefaciens str. Kerr 14</name>
    <dbReference type="NCBI Taxonomy" id="1183424"/>
    <lineage>
        <taxon>Bacteria</taxon>
        <taxon>Pseudomonadati</taxon>
        <taxon>Pseudomonadota</taxon>
        <taxon>Alphaproteobacteria</taxon>
        <taxon>Hyphomicrobiales</taxon>
        <taxon>Rhizobiaceae</taxon>
        <taxon>Rhizobium/Agrobacterium group</taxon>
        <taxon>Agrobacterium</taxon>
        <taxon>Agrobacterium tumefaciens complex</taxon>
    </lineage>
</organism>
<reference evidence="1 2" key="1">
    <citation type="submission" date="2016-01" db="EMBL/GenBank/DDBJ databases">
        <authorList>
            <person name="Oliw E.H."/>
        </authorList>
    </citation>
    <scope>NUCLEOTIDE SEQUENCE [LARGE SCALE GENOMIC DNA]</scope>
    <source>
        <strain evidence="1 2">Kerr 14</strain>
    </source>
</reference>
<evidence type="ECO:0000313" key="2">
    <source>
        <dbReference type="Proteomes" id="UP000191897"/>
    </source>
</evidence>
<protein>
    <recommendedName>
        <fullName evidence="3">DUF1436 family protein</fullName>
    </recommendedName>
</protein>
<accession>A0A1S7R967</accession>
<name>A0A1S7R967_AGRTU</name>
<dbReference type="Gene3D" id="3.40.1590.10">
    <property type="entry name" value="NMB0488-like"/>
    <property type="match status" value="1"/>
</dbReference>
<dbReference type="Pfam" id="PF07262">
    <property type="entry name" value="CdiI"/>
    <property type="match status" value="1"/>
</dbReference>
<proteinExistence type="predicted"/>
<dbReference type="SUPFAM" id="SSF160207">
    <property type="entry name" value="NMB0488-like"/>
    <property type="match status" value="1"/>
</dbReference>
<gene>
    <name evidence="1" type="ORF">AGR4C_Lc120144</name>
</gene>